<evidence type="ECO:0000259" key="2">
    <source>
        <dbReference type="Pfam" id="PF25583"/>
    </source>
</evidence>
<dbReference type="EMBL" id="JBHTIO010000060">
    <property type="protein sequence ID" value="MFD0898699.1"/>
    <property type="molecule type" value="Genomic_DNA"/>
</dbReference>
<dbReference type="InterPro" id="IPR026881">
    <property type="entry name" value="WYL_dom"/>
</dbReference>
<reference evidence="4" key="1">
    <citation type="journal article" date="2019" name="Int. J. Syst. Evol. Microbiol.">
        <title>The Global Catalogue of Microorganisms (GCM) 10K type strain sequencing project: providing services to taxonomists for standard genome sequencing and annotation.</title>
        <authorList>
            <consortium name="The Broad Institute Genomics Platform"/>
            <consortium name="The Broad Institute Genome Sequencing Center for Infectious Disease"/>
            <person name="Wu L."/>
            <person name="Ma J."/>
        </authorList>
    </citation>
    <scope>NUCLEOTIDE SEQUENCE [LARGE SCALE GENOMIC DNA]</scope>
    <source>
        <strain evidence="4">CCM 8925</strain>
    </source>
</reference>
<evidence type="ECO:0000259" key="1">
    <source>
        <dbReference type="Pfam" id="PF13280"/>
    </source>
</evidence>
<dbReference type="InterPro" id="IPR051534">
    <property type="entry name" value="CBASS_pafABC_assoc_protein"/>
</dbReference>
<dbReference type="InterPro" id="IPR057727">
    <property type="entry name" value="WCX_dom"/>
</dbReference>
<dbReference type="Proteomes" id="UP001597104">
    <property type="component" value="Unassembled WGS sequence"/>
</dbReference>
<gene>
    <name evidence="3" type="ORF">ACFQZ7_13335</name>
</gene>
<keyword evidence="4" id="KW-1185">Reference proteome</keyword>
<name>A0ABW3EEC2_9LACO</name>
<protein>
    <submittedName>
        <fullName evidence="3">Helix-turn-helix transcriptional regulator</fullName>
    </submittedName>
</protein>
<proteinExistence type="predicted"/>
<feature type="domain" description="WCX" evidence="2">
    <location>
        <begin position="254"/>
        <end position="306"/>
    </location>
</feature>
<dbReference type="Pfam" id="PF13280">
    <property type="entry name" value="WYL"/>
    <property type="match status" value="1"/>
</dbReference>
<dbReference type="Pfam" id="PF25583">
    <property type="entry name" value="WCX"/>
    <property type="match status" value="1"/>
</dbReference>
<organism evidence="3 4">
    <name type="scientific">Loigolactobacillus binensis</name>
    <dbReference type="NCBI Taxonomy" id="2559922"/>
    <lineage>
        <taxon>Bacteria</taxon>
        <taxon>Bacillati</taxon>
        <taxon>Bacillota</taxon>
        <taxon>Bacilli</taxon>
        <taxon>Lactobacillales</taxon>
        <taxon>Lactobacillaceae</taxon>
        <taxon>Loigolactobacillus</taxon>
    </lineage>
</organism>
<dbReference type="PANTHER" id="PTHR34580:SF1">
    <property type="entry name" value="PROTEIN PAFC"/>
    <property type="match status" value="1"/>
</dbReference>
<comment type="caution">
    <text evidence="3">The sequence shown here is derived from an EMBL/GenBank/DDBJ whole genome shotgun (WGS) entry which is preliminary data.</text>
</comment>
<evidence type="ECO:0000313" key="4">
    <source>
        <dbReference type="Proteomes" id="UP001597104"/>
    </source>
</evidence>
<evidence type="ECO:0000313" key="3">
    <source>
        <dbReference type="EMBL" id="MFD0898699.1"/>
    </source>
</evidence>
<dbReference type="PANTHER" id="PTHR34580">
    <property type="match status" value="1"/>
</dbReference>
<accession>A0ABW3EEC2</accession>
<dbReference type="RefSeq" id="WP_223877053.1">
    <property type="nucleotide sequence ID" value="NZ_BJDN01000022.1"/>
</dbReference>
<sequence length="315" mass="35886">MQSNYRVAELIVQFMNGATLTQADIQKRYQIGLRTCQRDLSYIRKALAEYDTGQLIEQQGTYHLTHKSEQLNYEIVLAASNILLGTRALTPTELNATLDFLSVNLSPTMQAALHKQLTVPRGSYVPLSKPKALLSRLHEMAICIANNQRLTFTYLSSQPTEPRPLVHHAQPVALFFEVHYFYVAMLSQERGGYWMYRLDRIDTILTKTAGEKLDYAQRFSLQDHRHHTYLVDDGELMQIRFIYRFYPQTALDAFPGSRVIKENADGSVVIEAYVKIGGAIRWLLSQGSGLKVIAPTSLVKQMRQELIAAQAQYLE</sequence>
<feature type="domain" description="WYL" evidence="1">
    <location>
        <begin position="143"/>
        <end position="203"/>
    </location>
</feature>